<organism evidence="3 4">
    <name type="scientific">Legionella beliardensis</name>
    <dbReference type="NCBI Taxonomy" id="91822"/>
    <lineage>
        <taxon>Bacteria</taxon>
        <taxon>Pseudomonadati</taxon>
        <taxon>Pseudomonadota</taxon>
        <taxon>Gammaproteobacteria</taxon>
        <taxon>Legionellales</taxon>
        <taxon>Legionellaceae</taxon>
        <taxon>Legionella</taxon>
    </lineage>
</organism>
<dbReference type="GO" id="GO:0004190">
    <property type="term" value="F:aspartic-type endopeptidase activity"/>
    <property type="evidence" value="ECO:0007669"/>
    <property type="project" value="InterPro"/>
</dbReference>
<accession>A0A378HXZ7</accession>
<gene>
    <name evidence="3" type="primary">pla</name>
    <name evidence="3" type="ORF">NCTC13315_00189</name>
</gene>
<keyword evidence="4" id="KW-1185">Reference proteome</keyword>
<dbReference type="InterPro" id="IPR053724">
    <property type="entry name" value="OMP_A26_sf"/>
</dbReference>
<protein>
    <submittedName>
        <fullName evidence="3">Pla plasminogen activator</fullName>
        <ecNumber evidence="3">3.4.23.48</ecNumber>
    </submittedName>
</protein>
<keyword evidence="2" id="KW-0732">Signal</keyword>
<dbReference type="EMBL" id="UGNV01000001">
    <property type="protein sequence ID" value="STX27682.1"/>
    <property type="molecule type" value="Genomic_DNA"/>
</dbReference>
<dbReference type="InterPro" id="IPR020080">
    <property type="entry name" value="OM_adhesin/peptidase_omptin"/>
</dbReference>
<evidence type="ECO:0000313" key="3">
    <source>
        <dbReference type="EMBL" id="STX27682.1"/>
    </source>
</evidence>
<dbReference type="PRINTS" id="PR00482">
    <property type="entry name" value="OMPTIN"/>
</dbReference>
<feature type="active site" evidence="1">
    <location>
        <position position="106"/>
    </location>
</feature>
<dbReference type="RefSeq" id="WP_115301479.1">
    <property type="nucleotide sequence ID" value="NZ_CAAAHO010000003.1"/>
</dbReference>
<feature type="active site" evidence="1">
    <location>
        <position position="228"/>
    </location>
</feature>
<evidence type="ECO:0000256" key="1">
    <source>
        <dbReference type="PIRSR" id="PIRSR001522-1"/>
    </source>
</evidence>
<feature type="chain" id="PRO_5017077347" evidence="2">
    <location>
        <begin position="24"/>
        <end position="312"/>
    </location>
</feature>
<dbReference type="GO" id="GO:0009279">
    <property type="term" value="C:cell outer membrane"/>
    <property type="evidence" value="ECO:0007669"/>
    <property type="project" value="InterPro"/>
</dbReference>
<evidence type="ECO:0000313" key="4">
    <source>
        <dbReference type="Proteomes" id="UP000254968"/>
    </source>
</evidence>
<dbReference type="Proteomes" id="UP000254968">
    <property type="component" value="Unassembled WGS sequence"/>
</dbReference>
<reference evidence="3 4" key="1">
    <citation type="submission" date="2018-06" db="EMBL/GenBank/DDBJ databases">
        <authorList>
            <consortium name="Pathogen Informatics"/>
            <person name="Doyle S."/>
        </authorList>
    </citation>
    <scope>NUCLEOTIDE SEQUENCE [LARGE SCALE GENOMIC DNA]</scope>
    <source>
        <strain evidence="3 4">NCTC13315</strain>
    </source>
</reference>
<feature type="signal peptide" evidence="2">
    <location>
        <begin position="1"/>
        <end position="23"/>
    </location>
</feature>
<dbReference type="SUPFAM" id="SSF69917">
    <property type="entry name" value="OMPT-like"/>
    <property type="match status" value="1"/>
</dbReference>
<evidence type="ECO:0000256" key="2">
    <source>
        <dbReference type="SAM" id="SignalP"/>
    </source>
</evidence>
<feature type="active site" evidence="1">
    <location>
        <position position="104"/>
    </location>
</feature>
<dbReference type="InterPro" id="IPR000036">
    <property type="entry name" value="Peptidase_A26_omptin"/>
</dbReference>
<feature type="active site" evidence="1">
    <location>
        <position position="226"/>
    </location>
</feature>
<dbReference type="EC" id="3.4.23.48" evidence="3"/>
<name>A0A378HXZ7_9GAMM</name>
<keyword evidence="3" id="KW-0378">Hydrolase</keyword>
<dbReference type="PIRSF" id="PIRSF001522">
    <property type="entry name" value="Peptidase_A26"/>
    <property type="match status" value="1"/>
</dbReference>
<sequence>MRKNSILLTSLLIAVASPLPTLAHDRVAYQNNGLSLNATLGSLSGEAHEYVYEENTGKKISQLDWKIKNALIAKAELNYDVRSWLSINGKGWTTLAKSNGRMDDYDWLNAAQSQWSDWSHHNNTNLNYANGLDLNLRTWFLQDQNYKLGLLGGYEESKFSFRAKGGCYQYDNGRHSGCFPADEPGIGYRQTFNTPYVGLAGQYAINNFELGLLVKLSNWVKAKDNDKHYSRNLTFKEWGDNAKYHSVTLNAGYHFTKNTKLFAEASYSHYGNVKADTEITNGYTGRRSYFSKAAGLDNNNYAVALGLQYTFN</sequence>
<dbReference type="Gene3D" id="2.40.128.90">
    <property type="entry name" value="OMPT-like"/>
    <property type="match status" value="1"/>
</dbReference>
<dbReference type="Pfam" id="PF01278">
    <property type="entry name" value="Omptin"/>
    <property type="match status" value="1"/>
</dbReference>
<dbReference type="OrthoDB" id="2112810at2"/>
<dbReference type="AlphaFoldDB" id="A0A378HXZ7"/>
<proteinExistence type="predicted"/>
<dbReference type="GO" id="GO:0006508">
    <property type="term" value="P:proteolysis"/>
    <property type="evidence" value="ECO:0007669"/>
    <property type="project" value="InterPro"/>
</dbReference>